<comment type="caution">
    <text evidence="2">The sequence shown here is derived from an EMBL/GenBank/DDBJ whole genome shotgun (WGS) entry which is preliminary data.</text>
</comment>
<dbReference type="Proteomes" id="UP000529946">
    <property type="component" value="Unassembled WGS sequence"/>
</dbReference>
<dbReference type="AlphaFoldDB" id="A0A7W6NRM2"/>
<keyword evidence="1" id="KW-0732">Signal</keyword>
<sequence length="75" mass="7684">MRAIILIAAGLTLAACSSTGQPIESASGKTAELARACSDRGGILVPSPGQMTGRPEVDNFCKIEGAMATRIPPQQ</sequence>
<reference evidence="2 3" key="1">
    <citation type="submission" date="2020-08" db="EMBL/GenBank/DDBJ databases">
        <title>Genomic Encyclopedia of Type Strains, Phase IV (KMG-IV): sequencing the most valuable type-strain genomes for metagenomic binning, comparative biology and taxonomic classification.</title>
        <authorList>
            <person name="Goeker M."/>
        </authorList>
    </citation>
    <scope>NUCLEOTIDE SEQUENCE [LARGE SCALE GENOMIC DNA]</scope>
    <source>
        <strain evidence="2 3">DSM 23960</strain>
    </source>
</reference>
<feature type="signal peptide" evidence="1">
    <location>
        <begin position="1"/>
        <end position="20"/>
    </location>
</feature>
<dbReference type="EMBL" id="JACIDM010000003">
    <property type="protein sequence ID" value="MBB4084335.1"/>
    <property type="molecule type" value="Genomic_DNA"/>
</dbReference>
<dbReference type="PROSITE" id="PS51257">
    <property type="entry name" value="PROKAR_LIPOPROTEIN"/>
    <property type="match status" value="1"/>
</dbReference>
<evidence type="ECO:0000313" key="3">
    <source>
        <dbReference type="Proteomes" id="UP000529946"/>
    </source>
</evidence>
<accession>A0A7W6NRM2</accession>
<keyword evidence="3" id="KW-1185">Reference proteome</keyword>
<name>A0A7W6NRM2_9CAUL</name>
<dbReference type="RefSeq" id="WP_183205656.1">
    <property type="nucleotide sequence ID" value="NZ_BAAAER010000003.1"/>
</dbReference>
<gene>
    <name evidence="2" type="ORF">GGR12_003223</name>
</gene>
<proteinExistence type="predicted"/>
<protein>
    <recommendedName>
        <fullName evidence="4">Lipoprotein</fullName>
    </recommendedName>
</protein>
<feature type="chain" id="PRO_5031120964" description="Lipoprotein" evidence="1">
    <location>
        <begin position="21"/>
        <end position="75"/>
    </location>
</feature>
<organism evidence="2 3">
    <name type="scientific">Brevundimonas lenta</name>
    <dbReference type="NCBI Taxonomy" id="424796"/>
    <lineage>
        <taxon>Bacteria</taxon>
        <taxon>Pseudomonadati</taxon>
        <taxon>Pseudomonadota</taxon>
        <taxon>Alphaproteobacteria</taxon>
        <taxon>Caulobacterales</taxon>
        <taxon>Caulobacteraceae</taxon>
        <taxon>Brevundimonas</taxon>
    </lineage>
</organism>
<evidence type="ECO:0000256" key="1">
    <source>
        <dbReference type="SAM" id="SignalP"/>
    </source>
</evidence>
<evidence type="ECO:0008006" key="4">
    <source>
        <dbReference type="Google" id="ProtNLM"/>
    </source>
</evidence>
<evidence type="ECO:0000313" key="2">
    <source>
        <dbReference type="EMBL" id="MBB4084335.1"/>
    </source>
</evidence>